<sequence length="42" mass="5037">MQKFVIDYKSISITSCRMTLQKSTRFFCYAVVNSFHFRFSAF</sequence>
<name>A0A8S5SAM5_9CAUD</name>
<evidence type="ECO:0000313" key="1">
    <source>
        <dbReference type="EMBL" id="DAF48017.1"/>
    </source>
</evidence>
<reference evidence="1" key="1">
    <citation type="journal article" date="2021" name="Proc. Natl. Acad. Sci. U.S.A.">
        <title>A Catalog of Tens of Thousands of Viruses from Human Metagenomes Reveals Hidden Associations with Chronic Diseases.</title>
        <authorList>
            <person name="Tisza M.J."/>
            <person name="Buck C.B."/>
        </authorList>
    </citation>
    <scope>NUCLEOTIDE SEQUENCE</scope>
    <source>
        <strain evidence="1">CtgaY24</strain>
    </source>
</reference>
<protein>
    <submittedName>
        <fullName evidence="1">Uncharacterized protein</fullName>
    </submittedName>
</protein>
<dbReference type="EMBL" id="BK032562">
    <property type="protein sequence ID" value="DAF48017.1"/>
    <property type="molecule type" value="Genomic_DNA"/>
</dbReference>
<organism evidence="1">
    <name type="scientific">Siphoviridae sp. ctgaY24</name>
    <dbReference type="NCBI Taxonomy" id="2827911"/>
    <lineage>
        <taxon>Viruses</taxon>
        <taxon>Duplodnaviria</taxon>
        <taxon>Heunggongvirae</taxon>
        <taxon>Uroviricota</taxon>
        <taxon>Caudoviricetes</taxon>
    </lineage>
</organism>
<proteinExistence type="predicted"/>
<accession>A0A8S5SAM5</accession>